<keyword evidence="2" id="KW-1185">Reference proteome</keyword>
<evidence type="ECO:0000313" key="1">
    <source>
        <dbReference type="EMBL" id="WHS68360.1"/>
    </source>
</evidence>
<accession>A0AAF0KYJ8</accession>
<proteinExistence type="predicted"/>
<organism evidence="1 2">
    <name type="scientific">phage PKM.Lu.22.1</name>
    <dbReference type="NCBI Taxonomy" id="3049197"/>
    <lineage>
        <taxon>Viruses</taxon>
        <taxon>Duplodnaviria</taxon>
        <taxon>Heunggongvirae</taxon>
        <taxon>Uroviricota</taxon>
        <taxon>Caudoviricetes</taxon>
        <taxon>Grimontviridae</taxon>
    </lineage>
</organism>
<dbReference type="Proteomes" id="UP001223176">
    <property type="component" value="Segment"/>
</dbReference>
<name>A0AAF0KYJ8_9CAUD</name>
<protein>
    <submittedName>
        <fullName evidence="1">Uncharacterized protein</fullName>
    </submittedName>
</protein>
<dbReference type="EMBL" id="OQ829281">
    <property type="protein sequence ID" value="WHS68360.1"/>
    <property type="molecule type" value="Genomic_DNA"/>
</dbReference>
<sequence length="103" mass="11531">MIVQDEKLFQYEEALEALIMTYLIECDSARTEKRKPRVIPKIVGCASAIVNTWVTDPQVQGVVMGIAMQANPKAALVRTVNEYNKVMAEIEKNGSVVLDFDRS</sequence>
<reference evidence="1" key="1">
    <citation type="submission" date="2023-04" db="EMBL/GenBank/DDBJ databases">
        <title>Isolation and Characterization of Novel Plasmid-specific Phages Infecting Bacteria Carrying Diverse Conjugative Plasmids.</title>
        <authorList>
            <person name="Parra B."/>
            <person name="Cockx B."/>
            <person name="Lutz V.T."/>
            <person name="Bronsted L."/>
            <person name="Smets B.F."/>
            <person name="Dechesne A."/>
        </authorList>
    </citation>
    <scope>NUCLEOTIDE SEQUENCE</scope>
</reference>
<evidence type="ECO:0000313" key="2">
    <source>
        <dbReference type="Proteomes" id="UP001223176"/>
    </source>
</evidence>